<comment type="caution">
    <text evidence="1">The sequence shown here is derived from an EMBL/GenBank/DDBJ whole genome shotgun (WGS) entry which is preliminary data.</text>
</comment>
<evidence type="ECO:0000313" key="2">
    <source>
        <dbReference type="Proteomes" id="UP000230233"/>
    </source>
</evidence>
<gene>
    <name evidence="1" type="primary">Cnig_chr_I.g3430</name>
    <name evidence="1" type="ORF">B9Z55_003430</name>
</gene>
<organism evidence="1 2">
    <name type="scientific">Caenorhabditis nigoni</name>
    <dbReference type="NCBI Taxonomy" id="1611254"/>
    <lineage>
        <taxon>Eukaryota</taxon>
        <taxon>Metazoa</taxon>
        <taxon>Ecdysozoa</taxon>
        <taxon>Nematoda</taxon>
        <taxon>Chromadorea</taxon>
        <taxon>Rhabditida</taxon>
        <taxon>Rhabditina</taxon>
        <taxon>Rhabditomorpha</taxon>
        <taxon>Rhabditoidea</taxon>
        <taxon>Rhabditidae</taxon>
        <taxon>Peloderinae</taxon>
        <taxon>Caenorhabditis</taxon>
    </lineage>
</organism>
<name>A0A2G5VQ80_9PELO</name>
<proteinExistence type="predicted"/>
<keyword evidence="2" id="KW-1185">Reference proteome</keyword>
<reference evidence="2" key="1">
    <citation type="submission" date="2017-10" db="EMBL/GenBank/DDBJ databases">
        <title>Rapid genome shrinkage in a self-fertile nematode reveals novel sperm competition proteins.</title>
        <authorList>
            <person name="Yin D."/>
            <person name="Schwarz E.M."/>
            <person name="Thomas C.G."/>
            <person name="Felde R.L."/>
            <person name="Korf I.F."/>
            <person name="Cutter A.D."/>
            <person name="Schartner C.M."/>
            <person name="Ralston E.J."/>
            <person name="Meyer B.J."/>
            <person name="Haag E.S."/>
        </authorList>
    </citation>
    <scope>NUCLEOTIDE SEQUENCE [LARGE SCALE GENOMIC DNA]</scope>
    <source>
        <strain evidence="2">JU1422</strain>
    </source>
</reference>
<accession>A0A2G5VQ80</accession>
<dbReference type="AlphaFoldDB" id="A0A2G5VQ80"/>
<sequence length="72" mass="8036">METDRKKLGKSIFLGKFETQEVGKSALTIQLIQNFSRAFSDGAAGTAEQQYCRKLARNLEKKICESSDCLCT</sequence>
<protein>
    <submittedName>
        <fullName evidence="1">Uncharacterized protein</fullName>
    </submittedName>
</protein>
<dbReference type="EMBL" id="PDUG01000001">
    <property type="protein sequence ID" value="PIC53975.1"/>
    <property type="molecule type" value="Genomic_DNA"/>
</dbReference>
<dbReference type="Proteomes" id="UP000230233">
    <property type="component" value="Chromosome I"/>
</dbReference>
<evidence type="ECO:0000313" key="1">
    <source>
        <dbReference type="EMBL" id="PIC53975.1"/>
    </source>
</evidence>